<dbReference type="AlphaFoldDB" id="A0A103RZQ7"/>
<comment type="caution">
    <text evidence="1">The sequence shown here is derived from an EMBL/GenBank/DDBJ whole genome shotgun (WGS) entry which is preliminary data.</text>
</comment>
<dbReference type="OrthoDB" id="9018968at2"/>
<dbReference type="Gene3D" id="3.40.50.300">
    <property type="entry name" value="P-loop containing nucleotide triphosphate hydrolases"/>
    <property type="match status" value="1"/>
</dbReference>
<dbReference type="EMBL" id="LOXM01000005">
    <property type="protein sequence ID" value="KVG76905.1"/>
    <property type="molecule type" value="Genomic_DNA"/>
</dbReference>
<dbReference type="Proteomes" id="UP000064029">
    <property type="component" value="Unassembled WGS sequence"/>
</dbReference>
<keyword evidence="1" id="KW-0347">Helicase</keyword>
<evidence type="ECO:0000313" key="2">
    <source>
        <dbReference type="Proteomes" id="UP000064029"/>
    </source>
</evidence>
<keyword evidence="1" id="KW-0378">Hydrolase</keyword>
<protein>
    <submittedName>
        <fullName evidence="1">Helicase DnaB</fullName>
    </submittedName>
</protein>
<name>A0A103RZQ7_9BURK</name>
<gene>
    <name evidence="1" type="ORF">WJ33_11945</name>
</gene>
<dbReference type="InterPro" id="IPR027417">
    <property type="entry name" value="P-loop_NTPase"/>
</dbReference>
<evidence type="ECO:0000313" key="1">
    <source>
        <dbReference type="EMBL" id="KVG76905.1"/>
    </source>
</evidence>
<proteinExistence type="predicted"/>
<dbReference type="SUPFAM" id="SSF52540">
    <property type="entry name" value="P-loop containing nucleoside triphosphate hydrolases"/>
    <property type="match status" value="1"/>
</dbReference>
<dbReference type="RefSeq" id="WP_059748687.1">
    <property type="nucleotide sequence ID" value="NZ_CP013416.1"/>
</dbReference>
<accession>A0A103RZQ7</accession>
<dbReference type="GO" id="GO:0004386">
    <property type="term" value="F:helicase activity"/>
    <property type="evidence" value="ECO:0007669"/>
    <property type="project" value="UniProtKB-KW"/>
</dbReference>
<dbReference type="Pfam" id="PF13481">
    <property type="entry name" value="AAA_25"/>
    <property type="match status" value="1"/>
</dbReference>
<organism evidence="1 2">
    <name type="scientific">Burkholderia ubonensis</name>
    <dbReference type="NCBI Taxonomy" id="101571"/>
    <lineage>
        <taxon>Bacteria</taxon>
        <taxon>Pseudomonadati</taxon>
        <taxon>Pseudomonadota</taxon>
        <taxon>Betaproteobacteria</taxon>
        <taxon>Burkholderiales</taxon>
        <taxon>Burkholderiaceae</taxon>
        <taxon>Burkholderia</taxon>
        <taxon>Burkholderia cepacia complex</taxon>
    </lineage>
</organism>
<reference evidence="1 2" key="1">
    <citation type="submission" date="2015-11" db="EMBL/GenBank/DDBJ databases">
        <title>Expanding the genomic diversity of Burkholderia species for the development of highly accurate diagnostics.</title>
        <authorList>
            <person name="Sahl J."/>
            <person name="Keim P."/>
            <person name="Wagner D."/>
        </authorList>
    </citation>
    <scope>NUCLEOTIDE SEQUENCE [LARGE SCALE GENOMIC DNA]</scope>
    <source>
        <strain evidence="1 2">MSMB2036</strain>
    </source>
</reference>
<keyword evidence="1" id="KW-0067">ATP-binding</keyword>
<keyword evidence="1" id="KW-0547">Nucleotide-binding</keyword>
<sequence length="431" mass="48526">MSIEVTLLQLLKYRERYERLAKAVPTAALEAKSVVILGDYGKFFTEFPDQQRIELEPFMLWFGTFAHPTLTPEQLGLYRALLGRVLNEDCDPSLEAGIMERLVAAETANRVTSLIEKYNNGDEVDLYVSLRDEIERFEQNTNRKVRVPWINEDIDSILLDDKDDRGLHWRLDCLNTVMRPLRPGDFVILAGRPDKGKTTFVSSEITYMASQFEDYYGPNHGRCVLWLNNEGPGKRIVQRVYQSALNATVGDLIRMSSNGTLKGKYADAVGGSDVIRVMDVHDFWSYEVEDIFRRCRPGLIVGDMLDNVKFGGQVLNGGQRTDQLLEAQYQWGRLMGVKYDAPFLATSQISADGDGLQFPTLPMLKDSKTGKQGAGDAIITLGASNDPFYASSRWIGMTKNKLRRQGAPQSPQAEVMFDGERGRLLMPVETA</sequence>